<evidence type="ECO:0000256" key="1">
    <source>
        <dbReference type="SAM" id="SignalP"/>
    </source>
</evidence>
<protein>
    <submittedName>
        <fullName evidence="2">Uncharacterized protein</fullName>
    </submittedName>
</protein>
<dbReference type="OrthoDB" id="9890142at2"/>
<dbReference type="KEGG" id="ttu:TERTU_2097"/>
<dbReference type="HOGENOM" id="CLU_2107823_0_0_6"/>
<proteinExistence type="predicted"/>
<sequence length="115" mass="13048">MQTRFMVFIITFAITGAASATPPARPAQIFNQSNGDQIHLQRMKADGLQWFVTHRGEVVVFNKQSGNYEYARVLEDGDQFKLLPSGVKVGEKTKSTEFSITTQRELLKLRNKKSR</sequence>
<reference evidence="2 3" key="1">
    <citation type="journal article" date="2009" name="PLoS ONE">
        <title>The complete genome of Teredinibacter turnerae T7901: an intracellular endosymbiont of marine wood-boring bivalves (shipworms).</title>
        <authorList>
            <person name="Yang J.C."/>
            <person name="Madupu R."/>
            <person name="Durkin A.S."/>
            <person name="Ekborg N.A."/>
            <person name="Pedamallu C.S."/>
            <person name="Hostetler J.B."/>
            <person name="Radune D."/>
            <person name="Toms B.S."/>
            <person name="Henrissat B."/>
            <person name="Coutinho P.M."/>
            <person name="Schwarz S."/>
            <person name="Field L."/>
            <person name="Trindade-Silva A.E."/>
            <person name="Soares C.A.G."/>
            <person name="Elshahawi S."/>
            <person name="Hanora A."/>
            <person name="Schmidt E.W."/>
            <person name="Haygood M.G."/>
            <person name="Posfai J."/>
            <person name="Benner J."/>
            <person name="Madinger C."/>
            <person name="Nove J."/>
            <person name="Anton B."/>
            <person name="Chaudhary K."/>
            <person name="Foster J."/>
            <person name="Holman A."/>
            <person name="Kumar S."/>
            <person name="Lessard P.A."/>
            <person name="Luyten Y.A."/>
            <person name="Slatko B."/>
            <person name="Wood N."/>
            <person name="Wu B."/>
            <person name="Teplitski M."/>
            <person name="Mougous J.D."/>
            <person name="Ward N."/>
            <person name="Eisen J.A."/>
            <person name="Badger J.H."/>
            <person name="Distel D.L."/>
        </authorList>
    </citation>
    <scope>NUCLEOTIDE SEQUENCE [LARGE SCALE GENOMIC DNA]</scope>
    <source>
        <strain evidence="3">ATCC 39867 / T7901</strain>
    </source>
</reference>
<organism evidence="2 3">
    <name type="scientific">Teredinibacter turnerae (strain ATCC 39867 / T7901)</name>
    <dbReference type="NCBI Taxonomy" id="377629"/>
    <lineage>
        <taxon>Bacteria</taxon>
        <taxon>Pseudomonadati</taxon>
        <taxon>Pseudomonadota</taxon>
        <taxon>Gammaproteobacteria</taxon>
        <taxon>Cellvibrionales</taxon>
        <taxon>Cellvibrionaceae</taxon>
        <taxon>Teredinibacter</taxon>
    </lineage>
</organism>
<gene>
    <name evidence="2" type="ordered locus">TERTU_2097</name>
</gene>
<dbReference type="Proteomes" id="UP000009080">
    <property type="component" value="Chromosome"/>
</dbReference>
<dbReference type="RefSeq" id="WP_015817287.1">
    <property type="nucleotide sequence ID" value="NC_012997.1"/>
</dbReference>
<keyword evidence="1" id="KW-0732">Signal</keyword>
<dbReference type="eggNOG" id="ENOG5032JDH">
    <property type="taxonomic scope" value="Bacteria"/>
</dbReference>
<accession>C5BJ93</accession>
<evidence type="ECO:0000313" key="2">
    <source>
        <dbReference type="EMBL" id="ACR11175.1"/>
    </source>
</evidence>
<keyword evidence="3" id="KW-1185">Reference proteome</keyword>
<feature type="chain" id="PRO_5002948868" evidence="1">
    <location>
        <begin position="21"/>
        <end position="115"/>
    </location>
</feature>
<name>C5BJ93_TERTT</name>
<dbReference type="AlphaFoldDB" id="C5BJ93"/>
<dbReference type="EMBL" id="CP001614">
    <property type="protein sequence ID" value="ACR11175.1"/>
    <property type="molecule type" value="Genomic_DNA"/>
</dbReference>
<feature type="signal peptide" evidence="1">
    <location>
        <begin position="1"/>
        <end position="20"/>
    </location>
</feature>
<evidence type="ECO:0000313" key="3">
    <source>
        <dbReference type="Proteomes" id="UP000009080"/>
    </source>
</evidence>